<comment type="catalytic activity">
    <reaction evidence="1">
        <text>ATP + protein L-histidine = ADP + protein N-phospho-L-histidine.</text>
        <dbReference type="EC" id="2.7.13.3"/>
    </reaction>
</comment>
<dbReference type="Gene3D" id="1.10.287.130">
    <property type="match status" value="1"/>
</dbReference>
<dbReference type="SMART" id="SM00388">
    <property type="entry name" value="HisKA"/>
    <property type="match status" value="1"/>
</dbReference>
<dbReference type="InterPro" id="IPR036890">
    <property type="entry name" value="HATPase_C_sf"/>
</dbReference>
<sequence length="497" mass="52447">MLRRLLAVYVSLLVMVLAALEIPLAVTFAAHETQAMFIDRLNDTSRFASLAEPALCSGRTDSLRAELVRYDELYGIPAAVADREGNIVVASRPGLVREVGRSRLRAVLSGDRSAIQSVTWPWNHDPMIVVEPVGCGGEVIGAAVTVSPTHAVRASVVERWSQLAAAGLAALLVFGAAAIPLSRWVLRVVRNLDRVTGELSAGRLQARVPVATGPAELRRLAEHFNAMAEAMSRNLELQRSFASYASHQLRNPLAALRLRVENLGPHMSADGARDLESAIEETARLTGILDGLLALVRAEGGNCRVAVVDCGRVATERVAAWREAAAGVRVRRRGAAHAGALAAVDGVGQILDALIDNAAKFAGPGATVTVTVSRPRRRPPPAPGAVPAGEGPAAEQRVVCVDVADDGPGLPDAERAAATQRFWRSPEHQNIDGTGLGLTIAHALAEASGGRLELLPVEPHGLCARLVLPAPAGDVPRARDGQDRAVSPDQPATLDSR</sequence>
<dbReference type="EC" id="2.7.13.3" evidence="3"/>
<dbReference type="InterPro" id="IPR004358">
    <property type="entry name" value="Sig_transdc_His_kin-like_C"/>
</dbReference>
<feature type="region of interest" description="Disordered" evidence="11">
    <location>
        <begin position="372"/>
        <end position="391"/>
    </location>
</feature>
<dbReference type="SUPFAM" id="SSF158472">
    <property type="entry name" value="HAMP domain-like"/>
    <property type="match status" value="1"/>
</dbReference>
<evidence type="ECO:0000313" key="15">
    <source>
        <dbReference type="Proteomes" id="UP001596074"/>
    </source>
</evidence>
<evidence type="ECO:0000256" key="9">
    <source>
        <dbReference type="ARBA" id="ARBA00023012"/>
    </source>
</evidence>
<evidence type="ECO:0000256" key="4">
    <source>
        <dbReference type="ARBA" id="ARBA00022553"/>
    </source>
</evidence>
<dbReference type="CDD" id="cd06225">
    <property type="entry name" value="HAMP"/>
    <property type="match status" value="1"/>
</dbReference>
<organism evidence="14 15">
    <name type="scientific">Actinomadura rugatobispora</name>
    <dbReference type="NCBI Taxonomy" id="1994"/>
    <lineage>
        <taxon>Bacteria</taxon>
        <taxon>Bacillati</taxon>
        <taxon>Actinomycetota</taxon>
        <taxon>Actinomycetes</taxon>
        <taxon>Streptosporangiales</taxon>
        <taxon>Thermomonosporaceae</taxon>
        <taxon>Actinomadura</taxon>
    </lineage>
</organism>
<dbReference type="InterPro" id="IPR005467">
    <property type="entry name" value="His_kinase_dom"/>
</dbReference>
<dbReference type="RefSeq" id="WP_378283129.1">
    <property type="nucleotide sequence ID" value="NZ_JBHSON010000022.1"/>
</dbReference>
<protein>
    <recommendedName>
        <fullName evidence="3">histidine kinase</fullName>
        <ecNumber evidence="3">2.7.13.3</ecNumber>
    </recommendedName>
</protein>
<dbReference type="CDD" id="cd00082">
    <property type="entry name" value="HisKA"/>
    <property type="match status" value="1"/>
</dbReference>
<dbReference type="SUPFAM" id="SSF55874">
    <property type="entry name" value="ATPase domain of HSP90 chaperone/DNA topoisomerase II/histidine kinase"/>
    <property type="match status" value="1"/>
</dbReference>
<dbReference type="PROSITE" id="PS50885">
    <property type="entry name" value="HAMP"/>
    <property type="match status" value="1"/>
</dbReference>
<dbReference type="InterPro" id="IPR036097">
    <property type="entry name" value="HisK_dim/P_sf"/>
</dbReference>
<evidence type="ECO:0000256" key="6">
    <source>
        <dbReference type="ARBA" id="ARBA00022692"/>
    </source>
</evidence>
<dbReference type="Pfam" id="PF00512">
    <property type="entry name" value="HisKA"/>
    <property type="match status" value="1"/>
</dbReference>
<dbReference type="SUPFAM" id="SSF47384">
    <property type="entry name" value="Homodimeric domain of signal transducing histidine kinase"/>
    <property type="match status" value="1"/>
</dbReference>
<gene>
    <name evidence="14" type="ORF">ACFPZN_17915</name>
</gene>
<dbReference type="Pfam" id="PF02518">
    <property type="entry name" value="HATPase_c"/>
    <property type="match status" value="1"/>
</dbReference>
<dbReference type="GO" id="GO:0016301">
    <property type="term" value="F:kinase activity"/>
    <property type="evidence" value="ECO:0007669"/>
    <property type="project" value="UniProtKB-KW"/>
</dbReference>
<evidence type="ECO:0000313" key="14">
    <source>
        <dbReference type="EMBL" id="MFC5747511.1"/>
    </source>
</evidence>
<evidence type="ECO:0000256" key="7">
    <source>
        <dbReference type="ARBA" id="ARBA00022777"/>
    </source>
</evidence>
<evidence type="ECO:0000259" key="12">
    <source>
        <dbReference type="PROSITE" id="PS50109"/>
    </source>
</evidence>
<dbReference type="SMART" id="SM00304">
    <property type="entry name" value="HAMP"/>
    <property type="match status" value="1"/>
</dbReference>
<keyword evidence="8" id="KW-1133">Transmembrane helix</keyword>
<evidence type="ECO:0000256" key="11">
    <source>
        <dbReference type="SAM" id="MobiDB-lite"/>
    </source>
</evidence>
<dbReference type="Pfam" id="PF00672">
    <property type="entry name" value="HAMP"/>
    <property type="match status" value="1"/>
</dbReference>
<dbReference type="SMART" id="SM00387">
    <property type="entry name" value="HATPase_c"/>
    <property type="match status" value="1"/>
</dbReference>
<evidence type="ECO:0000256" key="3">
    <source>
        <dbReference type="ARBA" id="ARBA00012438"/>
    </source>
</evidence>
<evidence type="ECO:0000259" key="13">
    <source>
        <dbReference type="PROSITE" id="PS50885"/>
    </source>
</evidence>
<dbReference type="Gene3D" id="6.10.340.10">
    <property type="match status" value="1"/>
</dbReference>
<comment type="subcellular location">
    <subcellularLocation>
        <location evidence="2">Cell membrane</location>
    </subcellularLocation>
</comment>
<dbReference type="PROSITE" id="PS50109">
    <property type="entry name" value="HIS_KIN"/>
    <property type="match status" value="1"/>
</dbReference>
<evidence type="ECO:0000256" key="8">
    <source>
        <dbReference type="ARBA" id="ARBA00022989"/>
    </source>
</evidence>
<accession>A0ABW0ZWA0</accession>
<evidence type="ECO:0000256" key="2">
    <source>
        <dbReference type="ARBA" id="ARBA00004236"/>
    </source>
</evidence>
<keyword evidence="6" id="KW-0812">Transmembrane</keyword>
<evidence type="ECO:0000256" key="5">
    <source>
        <dbReference type="ARBA" id="ARBA00022679"/>
    </source>
</evidence>
<dbReference type="Proteomes" id="UP001596074">
    <property type="component" value="Unassembled WGS sequence"/>
</dbReference>
<dbReference type="InterPro" id="IPR003661">
    <property type="entry name" value="HisK_dim/P_dom"/>
</dbReference>
<dbReference type="InterPro" id="IPR050428">
    <property type="entry name" value="TCS_sensor_his_kinase"/>
</dbReference>
<feature type="domain" description="HAMP" evidence="13">
    <location>
        <begin position="183"/>
        <end position="236"/>
    </location>
</feature>
<dbReference type="InterPro" id="IPR003594">
    <property type="entry name" value="HATPase_dom"/>
</dbReference>
<reference evidence="15" key="1">
    <citation type="journal article" date="2019" name="Int. J. Syst. Evol. Microbiol.">
        <title>The Global Catalogue of Microorganisms (GCM) 10K type strain sequencing project: providing services to taxonomists for standard genome sequencing and annotation.</title>
        <authorList>
            <consortium name="The Broad Institute Genomics Platform"/>
            <consortium name="The Broad Institute Genome Sequencing Center for Infectious Disease"/>
            <person name="Wu L."/>
            <person name="Ma J."/>
        </authorList>
    </citation>
    <scope>NUCLEOTIDE SEQUENCE [LARGE SCALE GENOMIC DNA]</scope>
    <source>
        <strain evidence="15">KCTC 42087</strain>
    </source>
</reference>
<keyword evidence="9" id="KW-0902">Two-component regulatory system</keyword>
<dbReference type="PANTHER" id="PTHR45436:SF5">
    <property type="entry name" value="SENSOR HISTIDINE KINASE TRCS"/>
    <property type="match status" value="1"/>
</dbReference>
<evidence type="ECO:0000256" key="10">
    <source>
        <dbReference type="ARBA" id="ARBA00023136"/>
    </source>
</evidence>
<keyword evidence="5" id="KW-0808">Transferase</keyword>
<dbReference type="CDD" id="cd00075">
    <property type="entry name" value="HATPase"/>
    <property type="match status" value="1"/>
</dbReference>
<dbReference type="PRINTS" id="PR00344">
    <property type="entry name" value="BCTRLSENSOR"/>
</dbReference>
<keyword evidence="7 14" id="KW-0418">Kinase</keyword>
<feature type="domain" description="Histidine kinase" evidence="12">
    <location>
        <begin position="244"/>
        <end position="472"/>
    </location>
</feature>
<feature type="region of interest" description="Disordered" evidence="11">
    <location>
        <begin position="472"/>
        <end position="497"/>
    </location>
</feature>
<comment type="caution">
    <text evidence="14">The sequence shown here is derived from an EMBL/GenBank/DDBJ whole genome shotgun (WGS) entry which is preliminary data.</text>
</comment>
<name>A0ABW0ZWA0_9ACTN</name>
<proteinExistence type="predicted"/>
<evidence type="ECO:0000256" key="1">
    <source>
        <dbReference type="ARBA" id="ARBA00000085"/>
    </source>
</evidence>
<dbReference type="Gene3D" id="3.30.565.10">
    <property type="entry name" value="Histidine kinase-like ATPase, C-terminal domain"/>
    <property type="match status" value="1"/>
</dbReference>
<keyword evidence="10" id="KW-0472">Membrane</keyword>
<dbReference type="InterPro" id="IPR003660">
    <property type="entry name" value="HAMP_dom"/>
</dbReference>
<keyword evidence="15" id="KW-1185">Reference proteome</keyword>
<dbReference type="PANTHER" id="PTHR45436">
    <property type="entry name" value="SENSOR HISTIDINE KINASE YKOH"/>
    <property type="match status" value="1"/>
</dbReference>
<keyword evidence="4" id="KW-0597">Phosphoprotein</keyword>
<dbReference type="EMBL" id="JBHSON010000022">
    <property type="protein sequence ID" value="MFC5747511.1"/>
    <property type="molecule type" value="Genomic_DNA"/>
</dbReference>